<dbReference type="GO" id="GO:0006434">
    <property type="term" value="P:seryl-tRNA aminoacylation"/>
    <property type="evidence" value="ECO:0007669"/>
    <property type="project" value="InterPro"/>
</dbReference>
<feature type="binding site" evidence="8">
    <location>
        <position position="284"/>
    </location>
    <ligand>
        <name>L-serine</name>
        <dbReference type="ChEBI" id="CHEBI:33384"/>
    </ligand>
</feature>
<dbReference type="SUPFAM" id="SSF46589">
    <property type="entry name" value="tRNA-binding arm"/>
    <property type="match status" value="1"/>
</dbReference>
<evidence type="ECO:0000256" key="4">
    <source>
        <dbReference type="ARBA" id="ARBA00022741"/>
    </source>
</evidence>
<dbReference type="GO" id="GO:0004828">
    <property type="term" value="F:serine-tRNA ligase activity"/>
    <property type="evidence" value="ECO:0007669"/>
    <property type="project" value="UniProtKB-EC"/>
</dbReference>
<dbReference type="OMA" id="CNCTDFI"/>
<dbReference type="AlphaFoldDB" id="A0A8W8KL12"/>
<evidence type="ECO:0000256" key="8">
    <source>
        <dbReference type="PIRSR" id="PIRSR001529-1"/>
    </source>
</evidence>
<keyword evidence="4" id="KW-0547">Nucleotide-binding</keyword>
<feature type="coiled-coil region" evidence="9">
    <location>
        <begin position="93"/>
        <end position="120"/>
    </location>
</feature>
<accession>A0A8W8KL12</accession>
<keyword evidence="5" id="KW-0067">ATP-binding</keyword>
<keyword evidence="6" id="KW-0030">Aminoacyl-tRNA synthetase</keyword>
<dbReference type="InterPro" id="IPR002314">
    <property type="entry name" value="aa-tRNA-synt_IIb"/>
</dbReference>
<dbReference type="InterPro" id="IPR042103">
    <property type="entry name" value="SerRS_1_N_sf"/>
</dbReference>
<keyword evidence="12" id="KW-1185">Reference proteome</keyword>
<dbReference type="InterPro" id="IPR002317">
    <property type="entry name" value="Ser-tRNA-ligase_type_1"/>
</dbReference>
<reference evidence="11" key="1">
    <citation type="submission" date="2022-08" db="UniProtKB">
        <authorList>
            <consortium name="EnsemblMetazoa"/>
        </authorList>
    </citation>
    <scope>IDENTIFICATION</scope>
    <source>
        <strain evidence="11">05x7-T-G4-1.051#20</strain>
    </source>
</reference>
<sequence>MATALSYSRVRYQKLRNLSRFTKILRLHSSRCCQEIDNLPEFGSSVLSELSMIDPDLDVGKKLANPIELQKNIEARGLENINIQKLAIKYGRMMKIKQEKDALDQERKMLNNQIQTMIKEKIQNEEIENVKVKARGLREQHDTVVKSLQDVHHEVNLMAFGLPNTLSLQTPVDNEEVLEVFGSTEIKQKKDKFSHIEVAEKTDLIKFSSVGDQAFYFTGEAAELQQHLLSYFSTRVVDQGFIPMKTPDFFKDFVIEGCGIHKEMTYLMHQPYVDQGIQYCVLGTSEASFAAYLTKMNISQKSLPLQLMSVGPSYSPVRKSSYPGLFSAAQTSKVNLLGVNSTSEESYSTFTELQQLILEMYKQLEIPLRLILVPAHKLKLSEEICAELQIWTPSLQEYLPVASISVLGDYISRRLAVRPVGVPEFQASTLHMVYGEVLDTTRLIAVLLEHGSLDKKAGTYQMMKSDIFNQFNNDV</sequence>
<dbReference type="PIRSF" id="PIRSF001529">
    <property type="entry name" value="Ser-tRNA-synth_IIa"/>
    <property type="match status" value="1"/>
</dbReference>
<dbReference type="Gene3D" id="3.30.930.10">
    <property type="entry name" value="Bira Bifunctional Protein, Domain 2"/>
    <property type="match status" value="1"/>
</dbReference>
<evidence type="ECO:0000256" key="5">
    <source>
        <dbReference type="ARBA" id="ARBA00022840"/>
    </source>
</evidence>
<dbReference type="Gene3D" id="1.10.287.40">
    <property type="entry name" value="Serine-tRNA synthetase, tRNA binding domain"/>
    <property type="match status" value="1"/>
</dbReference>
<evidence type="ECO:0000256" key="9">
    <source>
        <dbReference type="SAM" id="Coils"/>
    </source>
</evidence>
<feature type="domain" description="Aminoacyl-transfer RNA synthetases class-II family profile" evidence="10">
    <location>
        <begin position="223"/>
        <end position="454"/>
    </location>
</feature>
<dbReference type="PANTHER" id="PTHR11778">
    <property type="entry name" value="SERYL-TRNA SYNTHETASE"/>
    <property type="match status" value="1"/>
</dbReference>
<dbReference type="Pfam" id="PF00587">
    <property type="entry name" value="tRNA-synt_2b"/>
    <property type="match status" value="1"/>
</dbReference>
<keyword evidence="3" id="KW-0436">Ligase</keyword>
<evidence type="ECO:0000256" key="6">
    <source>
        <dbReference type="ARBA" id="ARBA00023146"/>
    </source>
</evidence>
<dbReference type="InterPro" id="IPR006195">
    <property type="entry name" value="aa-tRNA-synth_II"/>
</dbReference>
<dbReference type="Proteomes" id="UP000005408">
    <property type="component" value="Unassembled WGS sequence"/>
</dbReference>
<name>A0A8W8KL12_MAGGI</name>
<dbReference type="InterPro" id="IPR010978">
    <property type="entry name" value="tRNA-bd_arm"/>
</dbReference>
<organism evidence="11 12">
    <name type="scientific">Magallana gigas</name>
    <name type="common">Pacific oyster</name>
    <name type="synonym">Crassostrea gigas</name>
    <dbReference type="NCBI Taxonomy" id="29159"/>
    <lineage>
        <taxon>Eukaryota</taxon>
        <taxon>Metazoa</taxon>
        <taxon>Spiralia</taxon>
        <taxon>Lophotrochozoa</taxon>
        <taxon>Mollusca</taxon>
        <taxon>Bivalvia</taxon>
        <taxon>Autobranchia</taxon>
        <taxon>Pteriomorphia</taxon>
        <taxon>Ostreida</taxon>
        <taxon>Ostreoidea</taxon>
        <taxon>Ostreidae</taxon>
        <taxon>Magallana</taxon>
    </lineage>
</organism>
<evidence type="ECO:0000256" key="7">
    <source>
        <dbReference type="ARBA" id="ARBA00031113"/>
    </source>
</evidence>
<evidence type="ECO:0000313" key="12">
    <source>
        <dbReference type="Proteomes" id="UP000005408"/>
    </source>
</evidence>
<keyword evidence="9" id="KW-0175">Coiled coil</keyword>
<protein>
    <recommendedName>
        <fullName evidence="2">serine--tRNA ligase</fullName>
        <ecNumber evidence="2">6.1.1.11</ecNumber>
    </recommendedName>
    <alternativeName>
        <fullName evidence="7">Seryl-tRNA synthetase</fullName>
    </alternativeName>
</protein>
<dbReference type="PROSITE" id="PS50862">
    <property type="entry name" value="AA_TRNA_LIGASE_II"/>
    <property type="match status" value="1"/>
</dbReference>
<dbReference type="OrthoDB" id="24683at2759"/>
<evidence type="ECO:0000259" key="10">
    <source>
        <dbReference type="PROSITE" id="PS50862"/>
    </source>
</evidence>
<evidence type="ECO:0000313" key="11">
    <source>
        <dbReference type="EnsemblMetazoa" id="G24346.4:cds"/>
    </source>
</evidence>
<dbReference type="EC" id="6.1.1.11" evidence="2"/>
<dbReference type="SUPFAM" id="SSF55681">
    <property type="entry name" value="Class II aaRS and biotin synthetases"/>
    <property type="match status" value="1"/>
</dbReference>
<dbReference type="EnsemblMetazoa" id="G24346.4">
    <property type="protein sequence ID" value="G24346.4:cds"/>
    <property type="gene ID" value="G24346"/>
</dbReference>
<comment type="similarity">
    <text evidence="1">Belongs to the class-II aminoacyl-tRNA synthetase family. Type-1 seryl-tRNA synthetase subfamily.</text>
</comment>
<dbReference type="InterPro" id="IPR045864">
    <property type="entry name" value="aa-tRNA-synth_II/BPL/LPL"/>
</dbReference>
<proteinExistence type="inferred from homology"/>
<evidence type="ECO:0000256" key="2">
    <source>
        <dbReference type="ARBA" id="ARBA00012840"/>
    </source>
</evidence>
<dbReference type="GO" id="GO:0005524">
    <property type="term" value="F:ATP binding"/>
    <property type="evidence" value="ECO:0007669"/>
    <property type="project" value="UniProtKB-KW"/>
</dbReference>
<evidence type="ECO:0000256" key="3">
    <source>
        <dbReference type="ARBA" id="ARBA00022598"/>
    </source>
</evidence>
<evidence type="ECO:0000256" key="1">
    <source>
        <dbReference type="ARBA" id="ARBA00010728"/>
    </source>
</evidence>